<dbReference type="RefSeq" id="WP_046524917.1">
    <property type="nucleotide sequence ID" value="NZ_LAYY01000020.1"/>
</dbReference>
<proteinExistence type="inferred from homology"/>
<dbReference type="GO" id="GO:0008270">
    <property type="term" value="F:zinc ion binding"/>
    <property type="evidence" value="ECO:0007669"/>
    <property type="project" value="InterPro"/>
</dbReference>
<feature type="binding site" description="via carbamate group" evidence="4">
    <location>
        <position position="137"/>
    </location>
    <ligand>
        <name>Zn(2+)</name>
        <dbReference type="ChEBI" id="CHEBI:29105"/>
        <label>1</label>
    </ligand>
</feature>
<name>A0A0M2SQR2_9BACI</name>
<evidence type="ECO:0000256" key="2">
    <source>
        <dbReference type="ARBA" id="ARBA00022801"/>
    </source>
</evidence>
<dbReference type="PANTHER" id="PTHR10819">
    <property type="entry name" value="PHOSPHOTRIESTERASE-RELATED"/>
    <property type="match status" value="1"/>
</dbReference>
<evidence type="ECO:0000256" key="3">
    <source>
        <dbReference type="PIRSR" id="PIRSR601559-50"/>
    </source>
</evidence>
<protein>
    <submittedName>
        <fullName evidence="6">Aryldialkylphosphatase</fullName>
    </submittedName>
</protein>
<dbReference type="PATRIC" id="fig|1408103.3.peg.3731"/>
<dbReference type="Proteomes" id="UP000034166">
    <property type="component" value="Unassembled WGS sequence"/>
</dbReference>
<dbReference type="GO" id="GO:0016788">
    <property type="term" value="F:hydrolase activity, acting on ester bonds"/>
    <property type="evidence" value="ECO:0007669"/>
    <property type="project" value="InterPro"/>
</dbReference>
<feature type="binding site" evidence="4">
    <location>
        <position position="199"/>
    </location>
    <ligand>
        <name>Zn(2+)</name>
        <dbReference type="ChEBI" id="CHEBI:29105"/>
        <label>2</label>
    </ligand>
</feature>
<evidence type="ECO:0000256" key="5">
    <source>
        <dbReference type="PROSITE-ProRule" id="PRU00679"/>
    </source>
</evidence>
<dbReference type="OrthoDB" id="105927at2"/>
<comment type="similarity">
    <text evidence="5">Belongs to the metallo-dependent hydrolases superfamily. Phosphotriesterase family.</text>
</comment>
<keyword evidence="1 4" id="KW-0479">Metal-binding</keyword>
<feature type="binding site" description="via carbamate group" evidence="4">
    <location>
        <position position="137"/>
    </location>
    <ligand>
        <name>Zn(2+)</name>
        <dbReference type="ChEBI" id="CHEBI:29105"/>
        <label>2</label>
    </ligand>
</feature>
<evidence type="ECO:0000256" key="1">
    <source>
        <dbReference type="ARBA" id="ARBA00022723"/>
    </source>
</evidence>
<dbReference type="InterPro" id="IPR001559">
    <property type="entry name" value="Phosphotriesterase"/>
</dbReference>
<evidence type="ECO:0000313" key="6">
    <source>
        <dbReference type="EMBL" id="KKK36894.1"/>
    </source>
</evidence>
<comment type="cofactor">
    <cofactor evidence="4">
        <name>a divalent metal cation</name>
        <dbReference type="ChEBI" id="CHEBI:60240"/>
    </cofactor>
    <text evidence="4">Binds 2 divalent metal cations per subunit.</text>
</comment>
<dbReference type="Pfam" id="PF02126">
    <property type="entry name" value="PTE"/>
    <property type="match status" value="1"/>
</dbReference>
<dbReference type="InterPro" id="IPR017947">
    <property type="entry name" value="AryldialkylPase_Zn-BS"/>
</dbReference>
<accession>A0A0M2SQR2</accession>
<feature type="binding site" evidence="4">
    <location>
        <position position="170"/>
    </location>
    <ligand>
        <name>Zn(2+)</name>
        <dbReference type="ChEBI" id="CHEBI:29105"/>
        <label>2</label>
    </ligand>
</feature>
<dbReference type="AlphaFoldDB" id="A0A0M2SQR2"/>
<organism evidence="6 7">
    <name type="scientific">Mesobacillus campisalis</name>
    <dbReference type="NCBI Taxonomy" id="1408103"/>
    <lineage>
        <taxon>Bacteria</taxon>
        <taxon>Bacillati</taxon>
        <taxon>Bacillota</taxon>
        <taxon>Bacilli</taxon>
        <taxon>Bacillales</taxon>
        <taxon>Bacillaceae</taxon>
        <taxon>Mesobacillus</taxon>
    </lineage>
</organism>
<evidence type="ECO:0000313" key="7">
    <source>
        <dbReference type="Proteomes" id="UP000034166"/>
    </source>
</evidence>
<feature type="modified residue" description="N6-carboxylysine" evidence="3 5">
    <location>
        <position position="137"/>
    </location>
</feature>
<gene>
    <name evidence="6" type="ORF">WQ57_16770</name>
</gene>
<keyword evidence="2" id="KW-0378">Hydrolase</keyword>
<feature type="binding site" evidence="4">
    <location>
        <position position="22"/>
    </location>
    <ligand>
        <name>Zn(2+)</name>
        <dbReference type="ChEBI" id="CHEBI:29105"/>
        <label>1</label>
    </ligand>
</feature>
<reference evidence="6 7" key="1">
    <citation type="submission" date="2015-04" db="EMBL/GenBank/DDBJ databases">
        <title>Taxonomic description and genome sequence of Bacillus campisalis sp. nov., a novel member of the genus Bacillus isolated from solar saltern.</title>
        <authorList>
            <person name="Mathan Kumar R."/>
            <person name="Kaur G."/>
            <person name="Kumar A."/>
            <person name="Singh N.K."/>
            <person name="Kaur N."/>
            <person name="Kumar N."/>
            <person name="Mayilraj S."/>
        </authorList>
    </citation>
    <scope>NUCLEOTIDE SEQUENCE [LARGE SCALE GENOMIC DNA]</scope>
    <source>
        <strain evidence="6 7">SA2-6</strain>
    </source>
</reference>
<dbReference type="PROSITE" id="PS51347">
    <property type="entry name" value="PHOSPHOTRIESTERASE_2"/>
    <property type="match status" value="1"/>
</dbReference>
<evidence type="ECO:0000256" key="4">
    <source>
        <dbReference type="PIRSR" id="PIRSR601559-51"/>
    </source>
</evidence>
<dbReference type="Gene3D" id="3.20.20.140">
    <property type="entry name" value="Metal-dependent hydrolases"/>
    <property type="match status" value="1"/>
</dbReference>
<sequence length="313" mass="35212">MKSIQTVNGELHIEELGVTLIHEHLRTRDERVVKQFPHLYDHEEEVALAVAQVKAAKERGVRTIFDPSVLGLDRDVRFMQRVANDTGMNIVAATGIFTFHYLPTRFAFNDIDFMVTQFVRDIEIGVQNTPIRAGFLKCATDYQGVTPDVEKVIRAVARAHHKTGVPIMTHSHPASGTGLQQLAIFKEEGVPLNKVLIGHCGDSDNLEYIEKVLESGAFIGMDRYGLTHTISTEQRNDTVLALVKKGYANRIFLSQDYCCTTDAHKPEASKRAAYPDWSMTFLMDKVLPTLKEHGVTDEQINMMMVENVKAWLS</sequence>
<dbReference type="PANTHER" id="PTHR10819:SF3">
    <property type="entry name" value="PHOSPHOTRIESTERASE-RELATED PROTEIN"/>
    <property type="match status" value="1"/>
</dbReference>
<dbReference type="InterPro" id="IPR032466">
    <property type="entry name" value="Metal_Hydrolase"/>
</dbReference>
<feature type="binding site" evidence="4">
    <location>
        <position position="256"/>
    </location>
    <ligand>
        <name>Zn(2+)</name>
        <dbReference type="ChEBI" id="CHEBI:29105"/>
        <label>1</label>
    </ligand>
</feature>
<keyword evidence="7" id="KW-1185">Reference proteome</keyword>
<feature type="binding site" evidence="4">
    <location>
        <position position="24"/>
    </location>
    <ligand>
        <name>Zn(2+)</name>
        <dbReference type="ChEBI" id="CHEBI:29105"/>
        <label>1</label>
    </ligand>
</feature>
<dbReference type="PROSITE" id="PS01322">
    <property type="entry name" value="PHOSPHOTRIESTERASE_1"/>
    <property type="match status" value="1"/>
</dbReference>
<dbReference type="EMBL" id="LAYY01000020">
    <property type="protein sequence ID" value="KKK36894.1"/>
    <property type="molecule type" value="Genomic_DNA"/>
</dbReference>
<comment type="caution">
    <text evidence="6">The sequence shown here is derived from an EMBL/GenBank/DDBJ whole genome shotgun (WGS) entry which is preliminary data.</text>
</comment>
<dbReference type="SUPFAM" id="SSF51556">
    <property type="entry name" value="Metallo-dependent hydrolases"/>
    <property type="match status" value="1"/>
</dbReference>
<dbReference type="CDD" id="cd00530">
    <property type="entry name" value="PTE"/>
    <property type="match status" value="1"/>
</dbReference>
<dbReference type="PIRSF" id="PIRSF016839">
    <property type="entry name" value="PhP"/>
    <property type="match status" value="1"/>
</dbReference>